<dbReference type="GO" id="GO:0045087">
    <property type="term" value="P:innate immune response"/>
    <property type="evidence" value="ECO:0007669"/>
    <property type="project" value="UniProtKB-KW"/>
</dbReference>
<evidence type="ECO:0000256" key="6">
    <source>
        <dbReference type="PROSITE-ProRule" id="PRU01052"/>
    </source>
</evidence>
<keyword evidence="4" id="KW-0391">Immunity</keyword>
<name>A0A8V1A7Q7_CHICK</name>
<keyword evidence="10" id="KW-1185">Reference proteome</keyword>
<accession>A0A8V1A7Q7</accession>
<dbReference type="InterPro" id="IPR027417">
    <property type="entry name" value="P-loop_NTPase"/>
</dbReference>
<dbReference type="PANTHER" id="PTHR10751">
    <property type="entry name" value="GUANYLATE BINDING PROTEIN"/>
    <property type="match status" value="1"/>
</dbReference>
<dbReference type="Pfam" id="PF02841">
    <property type="entry name" value="GBP_C"/>
    <property type="match status" value="1"/>
</dbReference>
<evidence type="ECO:0000256" key="3">
    <source>
        <dbReference type="ARBA" id="ARBA00022801"/>
    </source>
</evidence>
<dbReference type="GeneTree" id="ENSGT00940000154265"/>
<dbReference type="Proteomes" id="UP000000539">
    <property type="component" value="Chromosome 12"/>
</dbReference>
<reference evidence="9" key="2">
    <citation type="submission" date="2025-08" db="UniProtKB">
        <authorList>
            <consortium name="Ensembl"/>
        </authorList>
    </citation>
    <scope>IDENTIFICATION</scope>
    <source>
        <strain evidence="9">broiler</strain>
    </source>
</reference>
<keyword evidence="11" id="KW-1267">Proteomics identification</keyword>
<evidence type="ECO:0007829" key="11">
    <source>
        <dbReference type="PeptideAtlas" id="A0A8V1A7Q7"/>
    </source>
</evidence>
<dbReference type="Gene3D" id="3.40.50.300">
    <property type="entry name" value="P-loop containing nucleotide triphosphate hydrolases"/>
    <property type="match status" value="1"/>
</dbReference>
<dbReference type="Pfam" id="PF02263">
    <property type="entry name" value="GBP"/>
    <property type="match status" value="2"/>
</dbReference>
<dbReference type="CDD" id="cd01851">
    <property type="entry name" value="GBP"/>
    <property type="match status" value="1"/>
</dbReference>
<evidence type="ECO:0000256" key="1">
    <source>
        <dbReference type="ARBA" id="ARBA00022588"/>
    </source>
</evidence>
<sequence>MDTPVLPMPAPLCLVTNKDGVLALNPAALAVLHSVTQPVVVVAIAGLYRTGKSFLMNQLAQKRTGFPLGPTVYAETKGIWMWCLPHPHRPGVTLVLLDTEGLGDPSKVSARVGGPRQPIEAELPVTPICVQDDNHSDAWIFTLALLLSSTLVYNSVGTIDQRALEQLRLVTELSEHIRVREKDDNPAFNFVGIFPGFVWTVRDFMLQLRAGEKTLSEDEYLEDVMRLQTGGGQKAQERNELRRCLRNFFPRRKLFTMERPAADADLTRLEELREDELQPGFRKQVDAFCRYIWEEAPVKVLPGGHQVTGSALAYLTEKYVAAISSGSVPCVESAVKALARAENTAAVQAAVAEYQRGMEQDLVLPTASYDALLAVHRDCEQRAITLFLSRAFADHEHQYHDKLVDKLEMAKEEFCQRNKEASEQRCRTVLQELWRDVELRLQRGDYVARGGAQLFKDDLNRVLEEYKQRHDKGVRAEAVLKEFLREHEGLAQVLKATEVQLELAERQQEAAAAEAEAARKAAEAWREEQQRSMEEHKRQLEQWMKEEQRTWLEEQQRVLEHHRKEYEALLREGFTREAAALKEQIRELQEMMRPPKCTVL</sequence>
<organism evidence="9 10">
    <name type="scientific">Gallus gallus</name>
    <name type="common">Chicken</name>
    <dbReference type="NCBI Taxonomy" id="9031"/>
    <lineage>
        <taxon>Eukaryota</taxon>
        <taxon>Metazoa</taxon>
        <taxon>Chordata</taxon>
        <taxon>Craniata</taxon>
        <taxon>Vertebrata</taxon>
        <taxon>Euteleostomi</taxon>
        <taxon>Archelosauria</taxon>
        <taxon>Archosauria</taxon>
        <taxon>Dinosauria</taxon>
        <taxon>Saurischia</taxon>
        <taxon>Theropoda</taxon>
        <taxon>Coelurosauria</taxon>
        <taxon>Aves</taxon>
        <taxon>Neognathae</taxon>
        <taxon>Galloanserae</taxon>
        <taxon>Galliformes</taxon>
        <taxon>Phasianidae</taxon>
        <taxon>Phasianinae</taxon>
        <taxon>Gallus</taxon>
    </lineage>
</organism>
<dbReference type="CDD" id="cd16269">
    <property type="entry name" value="GBP_C"/>
    <property type="match status" value="1"/>
</dbReference>
<comment type="similarity">
    <text evidence="6">Belongs to the TRAFAC class dynamin-like GTPase superfamily. GB1/RHD3 GTPase family.</text>
</comment>
<dbReference type="InterPro" id="IPR036543">
    <property type="entry name" value="Guanylate-bd_C_sf"/>
</dbReference>
<keyword evidence="5" id="KW-0342">GTP-binding</keyword>
<dbReference type="OrthoDB" id="2135133at2759"/>
<dbReference type="InterPro" id="IPR030386">
    <property type="entry name" value="G_GB1_RHD3_dom"/>
</dbReference>
<evidence type="ECO:0000256" key="7">
    <source>
        <dbReference type="SAM" id="Coils"/>
    </source>
</evidence>
<protein>
    <submittedName>
        <fullName evidence="9">Guanylate binding protein</fullName>
    </submittedName>
</protein>
<evidence type="ECO:0000259" key="8">
    <source>
        <dbReference type="PROSITE" id="PS51715"/>
    </source>
</evidence>
<keyword evidence="7" id="KW-0175">Coiled coil</keyword>
<evidence type="ECO:0000256" key="5">
    <source>
        <dbReference type="ARBA" id="ARBA00023134"/>
    </source>
</evidence>
<dbReference type="GO" id="GO:0003924">
    <property type="term" value="F:GTPase activity"/>
    <property type="evidence" value="ECO:0007669"/>
    <property type="project" value="InterPro"/>
</dbReference>
<dbReference type="InterPro" id="IPR015894">
    <property type="entry name" value="Guanylate-bd_N"/>
</dbReference>
<keyword evidence="1" id="KW-0399">Innate immunity</keyword>
<dbReference type="Gene3D" id="1.20.1000.10">
    <property type="entry name" value="Guanylate-binding protein, C-terminal domain"/>
    <property type="match status" value="1"/>
</dbReference>
<dbReference type="InterPro" id="IPR037684">
    <property type="entry name" value="GBP_C"/>
</dbReference>
<evidence type="ECO:0000256" key="2">
    <source>
        <dbReference type="ARBA" id="ARBA00022741"/>
    </source>
</evidence>
<dbReference type="GO" id="GO:0005525">
    <property type="term" value="F:GTP binding"/>
    <property type="evidence" value="ECO:0007669"/>
    <property type="project" value="UniProtKB-KW"/>
</dbReference>
<reference evidence="9" key="1">
    <citation type="submission" date="2020-11" db="EMBL/GenBank/DDBJ databases">
        <title>Gallus gallus (Chicken) genome, bGalGal1, GRCg7b, maternal haplotype autosomes + Z &amp; W.</title>
        <authorList>
            <person name="Warren W."/>
            <person name="Formenti G."/>
            <person name="Fedrigo O."/>
            <person name="Haase B."/>
            <person name="Mountcastle J."/>
            <person name="Balacco J."/>
            <person name="Tracey A."/>
            <person name="Schneider V."/>
            <person name="Okimoto R."/>
            <person name="Cheng H."/>
            <person name="Hawken R."/>
            <person name="Howe K."/>
            <person name="Jarvis E.D."/>
        </authorList>
    </citation>
    <scope>NUCLEOTIDE SEQUENCE [LARGE SCALE GENOMIC DNA]</scope>
    <source>
        <strain evidence="9">Broiler</strain>
    </source>
</reference>
<evidence type="ECO:0000313" key="9">
    <source>
        <dbReference type="Ensembl" id="ENSGALP00010041985.1"/>
    </source>
</evidence>
<dbReference type="PROSITE" id="PS51715">
    <property type="entry name" value="G_GB1_RHD3"/>
    <property type="match status" value="1"/>
</dbReference>
<evidence type="ECO:0000256" key="4">
    <source>
        <dbReference type="ARBA" id="ARBA00022859"/>
    </source>
</evidence>
<dbReference type="AlphaFoldDB" id="A0A8V1A7Q7"/>
<dbReference type="Ensembl" id="ENSGALT00010068242.1">
    <property type="protein sequence ID" value="ENSGALP00010041985.1"/>
    <property type="gene ID" value="ENSGALG00010028163.1"/>
</dbReference>
<feature type="domain" description="GB1/RHD3-type G" evidence="8">
    <location>
        <begin position="36"/>
        <end position="297"/>
    </location>
</feature>
<gene>
    <name evidence="9" type="primary">LOC121106626</name>
</gene>
<proteinExistence type="evidence at protein level"/>
<keyword evidence="3" id="KW-0378">Hydrolase</keyword>
<reference evidence="9" key="3">
    <citation type="submission" date="2025-09" db="UniProtKB">
        <authorList>
            <consortium name="Ensembl"/>
        </authorList>
    </citation>
    <scope>IDENTIFICATION</scope>
    <source>
        <strain evidence="9">broiler</strain>
    </source>
</reference>
<feature type="coiled-coil region" evidence="7">
    <location>
        <begin position="487"/>
        <end position="591"/>
    </location>
</feature>
<dbReference type="InterPro" id="IPR003191">
    <property type="entry name" value="Guanylate-bd/ATL_C"/>
</dbReference>
<dbReference type="SUPFAM" id="SSF52540">
    <property type="entry name" value="P-loop containing nucleoside triphosphate hydrolases"/>
    <property type="match status" value="1"/>
</dbReference>
<keyword evidence="2" id="KW-0547">Nucleotide-binding</keyword>
<dbReference type="SUPFAM" id="SSF48340">
    <property type="entry name" value="Interferon-induced guanylate-binding protein 1 (GBP1), C-terminal domain"/>
    <property type="match status" value="1"/>
</dbReference>
<evidence type="ECO:0000313" key="10">
    <source>
        <dbReference type="Proteomes" id="UP000000539"/>
    </source>
</evidence>